<comment type="caution">
    <text evidence="3">The sequence shown here is derived from an EMBL/GenBank/DDBJ whole genome shotgun (WGS) entry which is preliminary data.</text>
</comment>
<feature type="region of interest" description="Disordered" evidence="2">
    <location>
        <begin position="127"/>
        <end position="159"/>
    </location>
</feature>
<dbReference type="Proteomes" id="UP000324065">
    <property type="component" value="Unassembled WGS sequence"/>
</dbReference>
<keyword evidence="4" id="KW-1185">Reference proteome</keyword>
<feature type="coiled-coil region" evidence="1">
    <location>
        <begin position="10"/>
        <end position="37"/>
    </location>
</feature>
<dbReference type="RefSeq" id="WP_150060892.1">
    <property type="nucleotide sequence ID" value="NZ_JACHII010000003.1"/>
</dbReference>
<dbReference type="EMBL" id="VWPJ01000002">
    <property type="protein sequence ID" value="KAA5606881.1"/>
    <property type="molecule type" value="Genomic_DNA"/>
</dbReference>
<sequence>MAKGDLHAVIRLATMEIDELRRQIGALQRREDELMARDRDLDAQLARESKTADDHPEAAFTFASFLSAHSTRKQQVAAALTEVRDEITEVRDALADLFRQRKTYELAQEARDRKAAAERARKEQAVLDDIGLEMHRRRTAEDDEADQSPPGGPDITGSF</sequence>
<protein>
    <submittedName>
        <fullName evidence="3">Uncharacterized protein</fullName>
    </submittedName>
</protein>
<evidence type="ECO:0000313" key="4">
    <source>
        <dbReference type="Proteomes" id="UP000324065"/>
    </source>
</evidence>
<reference evidence="3 4" key="1">
    <citation type="submission" date="2019-09" db="EMBL/GenBank/DDBJ databases">
        <title>Genome sequence of Roseospira marina, one of the more divergent members of the non-sulfur purple photosynthetic bacterial family, the Rhodospirillaceae.</title>
        <authorList>
            <person name="Meyer T."/>
            <person name="Kyndt J."/>
        </authorList>
    </citation>
    <scope>NUCLEOTIDE SEQUENCE [LARGE SCALE GENOMIC DNA]</scope>
    <source>
        <strain evidence="3 4">DSM 15113</strain>
    </source>
</reference>
<dbReference type="Gene3D" id="1.10.287.1700">
    <property type="match status" value="1"/>
</dbReference>
<dbReference type="InterPro" id="IPR053716">
    <property type="entry name" value="Flag_assembly_chemotaxis_eff"/>
</dbReference>
<proteinExistence type="predicted"/>
<organism evidence="3 4">
    <name type="scientific">Roseospira marina</name>
    <dbReference type="NCBI Taxonomy" id="140057"/>
    <lineage>
        <taxon>Bacteria</taxon>
        <taxon>Pseudomonadati</taxon>
        <taxon>Pseudomonadota</taxon>
        <taxon>Alphaproteobacteria</taxon>
        <taxon>Rhodospirillales</taxon>
        <taxon>Rhodospirillaceae</taxon>
        <taxon>Roseospira</taxon>
    </lineage>
</organism>
<evidence type="ECO:0000256" key="1">
    <source>
        <dbReference type="SAM" id="Coils"/>
    </source>
</evidence>
<dbReference type="OrthoDB" id="7273723at2"/>
<keyword evidence="1" id="KW-0175">Coiled coil</keyword>
<accession>A0A5M6IF25</accession>
<evidence type="ECO:0000256" key="2">
    <source>
        <dbReference type="SAM" id="MobiDB-lite"/>
    </source>
</evidence>
<gene>
    <name evidence="3" type="ORF">F1188_02910</name>
</gene>
<evidence type="ECO:0000313" key="3">
    <source>
        <dbReference type="EMBL" id="KAA5606881.1"/>
    </source>
</evidence>
<name>A0A5M6IF25_9PROT</name>
<dbReference type="AlphaFoldDB" id="A0A5M6IF25"/>